<dbReference type="Pfam" id="PF24524">
    <property type="entry name" value="DUF7596"/>
    <property type="match status" value="1"/>
</dbReference>
<dbReference type="Proteomes" id="UP000887569">
    <property type="component" value="Unplaced"/>
</dbReference>
<sequence>MVRNSMVMCAPILPTIIHNTDSICDFPESSSTFLCDSNGSVSALVSMVKYSPTQAYCIIAEFERNLNGKYITVDETDDPRCLKIGKIKDTAENTRLLPVYIQVHHNPKSRLPLEHLMGRLSESVLGQTNLELKKNVTVDLAENADFDAWRDRAGFIVTDRQQLRKVTVSVNEFLKSLQPSRKMKVVKLAESHNEKVLEYDHLVTALNRASFLQYLFINSTVFVTKREDSDAIVGYMVVKQDRILALYADSEVAAHTLVDNWLRGSRLTKVSFCCRHQCWAIEQNPSSVVRTIHRRHTRAVPANIKWDRIYAINVGMHIV</sequence>
<evidence type="ECO:0000313" key="2">
    <source>
        <dbReference type="Proteomes" id="UP000887569"/>
    </source>
</evidence>
<proteinExistence type="predicted"/>
<accession>A0A914ZQQ7</accession>
<evidence type="ECO:0000313" key="3">
    <source>
        <dbReference type="WBParaSite" id="PgB14X_g052_t01"/>
    </source>
</evidence>
<dbReference type="InterPro" id="IPR056017">
    <property type="entry name" value="DUF7596"/>
</dbReference>
<protein>
    <submittedName>
        <fullName evidence="3">Acetyltransf_18 domain-containing protein</fullName>
    </submittedName>
</protein>
<dbReference type="AlphaFoldDB" id="A0A914ZQQ7"/>
<organism evidence="2 3">
    <name type="scientific">Parascaris univalens</name>
    <name type="common">Nematode worm</name>
    <dbReference type="NCBI Taxonomy" id="6257"/>
    <lineage>
        <taxon>Eukaryota</taxon>
        <taxon>Metazoa</taxon>
        <taxon>Ecdysozoa</taxon>
        <taxon>Nematoda</taxon>
        <taxon>Chromadorea</taxon>
        <taxon>Rhabditida</taxon>
        <taxon>Spirurina</taxon>
        <taxon>Ascaridomorpha</taxon>
        <taxon>Ascaridoidea</taxon>
        <taxon>Ascarididae</taxon>
        <taxon>Parascaris</taxon>
    </lineage>
</organism>
<keyword evidence="2" id="KW-1185">Reference proteome</keyword>
<evidence type="ECO:0000259" key="1">
    <source>
        <dbReference type="Pfam" id="PF24524"/>
    </source>
</evidence>
<feature type="domain" description="DUF7596" evidence="1">
    <location>
        <begin position="22"/>
        <end position="157"/>
    </location>
</feature>
<reference evidence="3" key="1">
    <citation type="submission" date="2022-11" db="UniProtKB">
        <authorList>
            <consortium name="WormBaseParasite"/>
        </authorList>
    </citation>
    <scope>IDENTIFICATION</scope>
</reference>
<name>A0A914ZQQ7_PARUN</name>
<dbReference type="Gene3D" id="3.40.630.90">
    <property type="match status" value="1"/>
</dbReference>
<dbReference type="WBParaSite" id="PgB14X_g052_t01">
    <property type="protein sequence ID" value="PgB14X_g052_t01"/>
    <property type="gene ID" value="PgB14X_g052"/>
</dbReference>